<proteinExistence type="inferred from homology"/>
<evidence type="ECO:0000256" key="2">
    <source>
        <dbReference type="ARBA" id="ARBA00022516"/>
    </source>
</evidence>
<dbReference type="FunFam" id="3.10.450.60:FF:000002">
    <property type="entry name" value="Lipoxygenase"/>
    <property type="match status" value="1"/>
</dbReference>
<dbReference type="GO" id="GO:0016702">
    <property type="term" value="F:oxidoreductase activity, acting on single donors with incorporation of molecular oxygen, incorporation of two atoms of oxygen"/>
    <property type="evidence" value="ECO:0007669"/>
    <property type="project" value="InterPro"/>
</dbReference>
<dbReference type="Gene3D" id="2.60.60.20">
    <property type="entry name" value="PLAT/LH2 domain"/>
    <property type="match status" value="1"/>
</dbReference>
<evidence type="ECO:0000256" key="4">
    <source>
        <dbReference type="ARBA" id="ARBA00022767"/>
    </source>
</evidence>
<dbReference type="PROSITE" id="PS50095">
    <property type="entry name" value="PLAT"/>
    <property type="match status" value="1"/>
</dbReference>
<dbReference type="InterPro" id="IPR027433">
    <property type="entry name" value="Lipoxygenase_dom_3"/>
</dbReference>
<dbReference type="PROSITE" id="PS00081">
    <property type="entry name" value="LIPOXYGENASE_2"/>
    <property type="match status" value="1"/>
</dbReference>
<comment type="function">
    <text evidence="12">Plant lipoxygenase may be involved in a number of diverse aspects of plant physiology including growth and development, pest resistance, and senescence or responses to wounding.</text>
</comment>
<accession>A0A0D6QVF8</accession>
<dbReference type="SUPFAM" id="SSF48484">
    <property type="entry name" value="Lipoxigenase"/>
    <property type="match status" value="1"/>
</dbReference>
<dbReference type="InterPro" id="IPR000907">
    <property type="entry name" value="LipOase"/>
</dbReference>
<comment type="similarity">
    <text evidence="1 12">Belongs to the lipoxygenase family.</text>
</comment>
<dbReference type="SMART" id="SM00308">
    <property type="entry name" value="LH2"/>
    <property type="match status" value="1"/>
</dbReference>
<keyword evidence="7" id="KW-0560">Oxidoreductase</keyword>
<dbReference type="GO" id="GO:0031408">
    <property type="term" value="P:oxylipin biosynthetic process"/>
    <property type="evidence" value="ECO:0007669"/>
    <property type="project" value="UniProtKB-UniRule"/>
</dbReference>
<dbReference type="Pfam" id="PF01477">
    <property type="entry name" value="PLAT"/>
    <property type="match status" value="1"/>
</dbReference>
<dbReference type="FunFam" id="4.10.375.10:FF:000001">
    <property type="entry name" value="Lipoxygenase"/>
    <property type="match status" value="1"/>
</dbReference>
<evidence type="ECO:0000256" key="6">
    <source>
        <dbReference type="ARBA" id="ARBA00022964"/>
    </source>
</evidence>
<organism evidence="16">
    <name type="scientific">Araucaria cunninghamii</name>
    <name type="common">Hoop pine</name>
    <name type="synonym">Moreton Bay pine</name>
    <dbReference type="NCBI Taxonomy" id="56994"/>
    <lineage>
        <taxon>Eukaryota</taxon>
        <taxon>Viridiplantae</taxon>
        <taxon>Streptophyta</taxon>
        <taxon>Embryophyta</taxon>
        <taxon>Tracheophyta</taxon>
        <taxon>Spermatophyta</taxon>
        <taxon>Pinopsida</taxon>
        <taxon>Pinidae</taxon>
        <taxon>Conifers II</taxon>
        <taxon>Araucariales</taxon>
        <taxon>Araucariaceae</taxon>
        <taxon>Araucaria</taxon>
    </lineage>
</organism>
<dbReference type="InterPro" id="IPR020834">
    <property type="entry name" value="LipOase_CS"/>
</dbReference>
<reference evidence="16" key="1">
    <citation type="submission" date="2015-03" db="EMBL/GenBank/DDBJ databases">
        <title>A transcriptome of Araucaria cunninghamii, an australian fine timber species.</title>
        <authorList>
            <person name="Jing Yi C.J.Y."/>
            <person name="Yin San L.Y.S."/>
            <person name="Abdul Karim S.S."/>
            <person name="Wan Azmi N.N."/>
            <person name="Hercus R.R."/>
            <person name="Croft L.L."/>
        </authorList>
    </citation>
    <scope>NUCLEOTIDE SEQUENCE</scope>
    <source>
        <strain evidence="16">MI0301</strain>
        <tissue evidence="16">Leaf</tissue>
    </source>
</reference>
<dbReference type="InterPro" id="IPR001024">
    <property type="entry name" value="PLAT/LH2_dom"/>
</dbReference>
<keyword evidence="4 12" id="KW-0925">Oxylipin biosynthesis</keyword>
<dbReference type="UniPathway" id="UPA00382"/>
<dbReference type="PANTHER" id="PTHR11771">
    <property type="entry name" value="LIPOXYGENASE"/>
    <property type="match status" value="1"/>
</dbReference>
<keyword evidence="3" id="KW-0479">Metal-binding</keyword>
<evidence type="ECO:0000256" key="8">
    <source>
        <dbReference type="ARBA" id="ARBA00023004"/>
    </source>
</evidence>
<evidence type="ECO:0000256" key="12">
    <source>
        <dbReference type="RuleBase" id="RU003975"/>
    </source>
</evidence>
<dbReference type="Gene3D" id="1.20.245.10">
    <property type="entry name" value="Lipoxygenase-1, Domain 5"/>
    <property type="match status" value="1"/>
</dbReference>
<evidence type="ECO:0000256" key="10">
    <source>
        <dbReference type="ARBA" id="ARBA00023160"/>
    </source>
</evidence>
<feature type="domain" description="PLAT" evidence="14">
    <location>
        <begin position="20"/>
        <end position="141"/>
    </location>
</feature>
<comment type="pathway">
    <text evidence="12">Lipid metabolism; oxylipin biosynthesis.</text>
</comment>
<dbReference type="CDD" id="cd01751">
    <property type="entry name" value="PLAT_LH2"/>
    <property type="match status" value="1"/>
</dbReference>
<dbReference type="PRINTS" id="PR00468">
    <property type="entry name" value="PLTLPOXGNASE"/>
</dbReference>
<dbReference type="Gene3D" id="4.10.372.10">
    <property type="entry name" value="Lipoxygenase-1, Domain 3"/>
    <property type="match status" value="1"/>
</dbReference>
<protein>
    <recommendedName>
        <fullName evidence="12">Lipoxygenase</fullName>
        <ecNumber evidence="12">1.13.11.-</ecNumber>
    </recommendedName>
</protein>
<dbReference type="GO" id="GO:0006633">
    <property type="term" value="P:fatty acid biosynthetic process"/>
    <property type="evidence" value="ECO:0007669"/>
    <property type="project" value="UniProtKB-KW"/>
</dbReference>
<feature type="region of interest" description="Disordered" evidence="13">
    <location>
        <begin position="208"/>
        <end position="228"/>
    </location>
</feature>
<dbReference type="GO" id="GO:0046872">
    <property type="term" value="F:metal ion binding"/>
    <property type="evidence" value="ECO:0007669"/>
    <property type="project" value="UniProtKB-UniRule"/>
</dbReference>
<keyword evidence="9" id="KW-0443">Lipid metabolism</keyword>
<dbReference type="FunFam" id="1.20.245.10:FF:000002">
    <property type="entry name" value="Lipoxygenase"/>
    <property type="match status" value="1"/>
</dbReference>
<name>A0A0D6QVF8_ARACU</name>
<dbReference type="Gene3D" id="3.10.450.60">
    <property type="match status" value="1"/>
</dbReference>
<evidence type="ECO:0000256" key="11">
    <source>
        <dbReference type="PROSITE-ProRule" id="PRU00152"/>
    </source>
</evidence>
<dbReference type="InterPro" id="IPR042057">
    <property type="entry name" value="Lipoxy_PLAT/LH2"/>
</dbReference>
<keyword evidence="8" id="KW-0408">Iron</keyword>
<dbReference type="SUPFAM" id="SSF49723">
    <property type="entry name" value="Lipase/lipooxygenase domain (PLAT/LH2 domain)"/>
    <property type="match status" value="1"/>
</dbReference>
<dbReference type="InterPro" id="IPR036392">
    <property type="entry name" value="PLAT/LH2_dom_sf"/>
</dbReference>
<evidence type="ECO:0000256" key="13">
    <source>
        <dbReference type="SAM" id="MobiDB-lite"/>
    </source>
</evidence>
<keyword evidence="2 12" id="KW-0444">Lipid biosynthesis</keyword>
<keyword evidence="6" id="KW-0223">Dioxygenase</keyword>
<evidence type="ECO:0000259" key="14">
    <source>
        <dbReference type="PROSITE" id="PS50095"/>
    </source>
</evidence>
<evidence type="ECO:0000256" key="9">
    <source>
        <dbReference type="ARBA" id="ARBA00023098"/>
    </source>
</evidence>
<evidence type="ECO:0000256" key="1">
    <source>
        <dbReference type="ARBA" id="ARBA00009419"/>
    </source>
</evidence>
<comment type="caution">
    <text evidence="11">Lacks conserved residue(s) required for the propagation of feature annotation.</text>
</comment>
<dbReference type="Pfam" id="PF00305">
    <property type="entry name" value="Lipoxygenase"/>
    <property type="match status" value="1"/>
</dbReference>
<dbReference type="InterPro" id="IPR013819">
    <property type="entry name" value="LipOase_C"/>
</dbReference>
<evidence type="ECO:0000259" key="15">
    <source>
        <dbReference type="PROSITE" id="PS51393"/>
    </source>
</evidence>
<evidence type="ECO:0000256" key="5">
    <source>
        <dbReference type="ARBA" id="ARBA00022832"/>
    </source>
</evidence>
<evidence type="ECO:0000256" key="3">
    <source>
        <dbReference type="ARBA" id="ARBA00022723"/>
    </source>
</evidence>
<dbReference type="InterPro" id="IPR036226">
    <property type="entry name" value="LipOase_C_sf"/>
</dbReference>
<sequence>MAHKIKGHVVLQKKNFLDFKDFAASVADNLHELVRKGVSIQLVGANIDPHTGTGNLGEPAVLEKWLSTHEGLLAGENAYQVECKWDSRYGTPVAFFIRNSHHSEFYLKSLTLHHEGTTVHFDCNSWVYPVNKYKADRVFFSNQSYLPGDTPPALVNLRSRELEILRGNGHGTREEWDRVYDYDVYNDLGDPDKDNELKRPVLGGSEEYPYPRRCRTGRPPTETDPASESRLPLVSLNIYVPRDERFGRVKFSDFLAYSLKSILQFVVPQVTSVFDSTPKEFDSFEDIMKLYTDGIRLPENHVIEAAKDFIPLELIKQFLKTEGEPLHKYPYPQVIEADQHAWRKDEEFAREMLSGVNPVRIERLHSFPPKSKLDPNVYGPQSSSITAAHIEKNLAGLTANEALEKNKLFILDHYESLIPYINQINALASSKTYATRTILFLKEDGTLKPVAIELSLPPSEGRPSVRKVLTPSEEGPQGALWQLAKAYVAVNDSGIHELISHWLKTHASTEPYIIAANRQLSVMHPVYKLLSPHFVDTLNINALSRQILINAGGILENSVFSGKYSMEMSAVVYKDWRFDQEGIPADLLKRGMATVDESMPHGLKLIIEDYPYAVDGLEIWSAIESWVREYLSIYYNNDELVRADTELQAWWHEVRYVGHADKKDETWWYKMDSVAELEKTITTIIWVASALHAATNFGQFAYSGYMPNRPAVSRKLLPEEGSEEFSELATNPDLVFLKTVANRFQATLGMSIIEILSRHSTAEVYLGQRDTSGWTENNRILEAFERFGCRLKEIEKIISERNEDAKLKNRSGPAQVPYTLLYPSTSDVSHKGGMTGRGIPNSVSI</sequence>
<dbReference type="AlphaFoldDB" id="A0A0D6QVF8"/>
<keyword evidence="10 12" id="KW-0275">Fatty acid biosynthesis</keyword>
<dbReference type="Gene3D" id="4.10.375.10">
    <property type="entry name" value="Lipoxygenase-1, Domain 2"/>
    <property type="match status" value="1"/>
</dbReference>
<dbReference type="GO" id="GO:0034440">
    <property type="term" value="P:lipid oxidation"/>
    <property type="evidence" value="ECO:0007669"/>
    <property type="project" value="InterPro"/>
</dbReference>
<feature type="domain" description="Lipoxygenase" evidence="15">
    <location>
        <begin position="144"/>
        <end position="845"/>
    </location>
</feature>
<evidence type="ECO:0000313" key="16">
    <source>
        <dbReference type="EMBL" id="JAG93973.1"/>
    </source>
</evidence>
<keyword evidence="5" id="KW-0276">Fatty acid metabolism</keyword>
<dbReference type="PRINTS" id="PR00087">
    <property type="entry name" value="LIPOXYGENASE"/>
</dbReference>
<evidence type="ECO:0000256" key="7">
    <source>
        <dbReference type="ARBA" id="ARBA00023002"/>
    </source>
</evidence>
<dbReference type="FunFam" id="4.10.372.10:FF:000001">
    <property type="entry name" value="Lipoxygenase"/>
    <property type="match status" value="1"/>
</dbReference>
<dbReference type="InterPro" id="IPR001246">
    <property type="entry name" value="LipOase_plant"/>
</dbReference>
<dbReference type="EMBL" id="GCKF01045009">
    <property type="protein sequence ID" value="JAG93973.1"/>
    <property type="molecule type" value="Transcribed_RNA"/>
</dbReference>
<dbReference type="PROSITE" id="PS51393">
    <property type="entry name" value="LIPOXYGENASE_3"/>
    <property type="match status" value="1"/>
</dbReference>
<dbReference type="EC" id="1.13.11.-" evidence="12"/>